<dbReference type="EMBL" id="CP054140">
    <property type="protein sequence ID" value="QQG64703.1"/>
    <property type="molecule type" value="Genomic_DNA"/>
</dbReference>
<accession>A0A7T6APJ0</accession>
<dbReference type="KEGG" id="dog:HP555_01900"/>
<feature type="domain" description="Glycosyltransferase 2-like" evidence="1">
    <location>
        <begin position="18"/>
        <end position="139"/>
    </location>
</feature>
<dbReference type="InterPro" id="IPR001173">
    <property type="entry name" value="Glyco_trans_2-like"/>
</dbReference>
<dbReference type="Gene3D" id="3.90.550.10">
    <property type="entry name" value="Spore Coat Polysaccharide Biosynthesis Protein SpsA, Chain A"/>
    <property type="match status" value="1"/>
</dbReference>
<dbReference type="PANTHER" id="PTHR43685:SF11">
    <property type="entry name" value="GLYCOSYLTRANSFERASE TAGX-RELATED"/>
    <property type="match status" value="1"/>
</dbReference>
<proteinExistence type="predicted"/>
<dbReference type="InterPro" id="IPR050834">
    <property type="entry name" value="Glycosyltransf_2"/>
</dbReference>
<dbReference type="GO" id="GO:0016740">
    <property type="term" value="F:transferase activity"/>
    <property type="evidence" value="ECO:0007669"/>
    <property type="project" value="UniProtKB-KW"/>
</dbReference>
<evidence type="ECO:0000313" key="2">
    <source>
        <dbReference type="EMBL" id="QQG64703.1"/>
    </source>
</evidence>
<dbReference type="PANTHER" id="PTHR43685">
    <property type="entry name" value="GLYCOSYLTRANSFERASE"/>
    <property type="match status" value="1"/>
</dbReference>
<reference evidence="2 3" key="1">
    <citation type="submission" date="2020-05" db="EMBL/GenBank/DDBJ databases">
        <title>Complete genome of Desulfobulbus oligotrophicus.</title>
        <authorList>
            <person name="Podar M."/>
        </authorList>
    </citation>
    <scope>NUCLEOTIDE SEQUENCE [LARGE SCALE GENOMIC DNA]</scope>
    <source>
        <strain evidence="2 3">Prop6</strain>
    </source>
</reference>
<keyword evidence="2" id="KW-0808">Transferase</keyword>
<keyword evidence="3" id="KW-1185">Reference proteome</keyword>
<sequence length="306" mass="35382">MSNRPLEKNTENTSPTVSVVITCYNYGHYLDGCMQSVLQQTYTDYEILLIDDGSTDDTAEVVQKYNHLENFHYIFQENGGQARAKNRGIESARGEFIAFLDADDLWHQDKLAEQIPLFADPGVGVVYSRAQLMDANGEKMEVGDAGEYLRPRSGRVVEWLLFDNFVWFSSSVVRATCLQQFGGFDESLAMGIDWDLWMRLSLHCDFAYVDRPLLLYRVGHPGQMSKNADGRRACADRILDGFIDAHKERLHPRAVRQAQAYADCNRGYHYIDTDRWRSLRFFARSVCMHPWSLEPYKGLFHWLFRF</sequence>
<organism evidence="2 3">
    <name type="scientific">Desulfobulbus oligotrophicus</name>
    <dbReference type="NCBI Taxonomy" id="1909699"/>
    <lineage>
        <taxon>Bacteria</taxon>
        <taxon>Pseudomonadati</taxon>
        <taxon>Thermodesulfobacteriota</taxon>
        <taxon>Desulfobulbia</taxon>
        <taxon>Desulfobulbales</taxon>
        <taxon>Desulfobulbaceae</taxon>
        <taxon>Desulfobulbus</taxon>
    </lineage>
</organism>
<dbReference type="RefSeq" id="WP_199263535.1">
    <property type="nucleotide sequence ID" value="NZ_CP054140.1"/>
</dbReference>
<dbReference type="Proteomes" id="UP000596092">
    <property type="component" value="Chromosome"/>
</dbReference>
<dbReference type="Pfam" id="PF00535">
    <property type="entry name" value="Glycos_transf_2"/>
    <property type="match status" value="1"/>
</dbReference>
<name>A0A7T6APJ0_9BACT</name>
<gene>
    <name evidence="2" type="ORF">HP555_01900</name>
</gene>
<protein>
    <submittedName>
        <fullName evidence="2">Glycosyltransferase</fullName>
    </submittedName>
</protein>
<dbReference type="AlphaFoldDB" id="A0A7T6APJ0"/>
<evidence type="ECO:0000313" key="3">
    <source>
        <dbReference type="Proteomes" id="UP000596092"/>
    </source>
</evidence>
<dbReference type="SUPFAM" id="SSF53448">
    <property type="entry name" value="Nucleotide-diphospho-sugar transferases"/>
    <property type="match status" value="1"/>
</dbReference>
<dbReference type="InterPro" id="IPR029044">
    <property type="entry name" value="Nucleotide-diphossugar_trans"/>
</dbReference>
<evidence type="ECO:0000259" key="1">
    <source>
        <dbReference type="Pfam" id="PF00535"/>
    </source>
</evidence>